<dbReference type="GO" id="GO:0016020">
    <property type="term" value="C:membrane"/>
    <property type="evidence" value="ECO:0007669"/>
    <property type="project" value="InterPro"/>
</dbReference>
<dbReference type="PANTHER" id="PTHR24421">
    <property type="entry name" value="NITRATE/NITRITE SENSOR PROTEIN NARX-RELATED"/>
    <property type="match status" value="1"/>
</dbReference>
<gene>
    <name evidence="6" type="ORF">Phou_010590</name>
</gene>
<evidence type="ECO:0000256" key="1">
    <source>
        <dbReference type="ARBA" id="ARBA00022679"/>
    </source>
</evidence>
<dbReference type="InterPro" id="IPR036890">
    <property type="entry name" value="HATPase_C_sf"/>
</dbReference>
<evidence type="ECO:0000313" key="7">
    <source>
        <dbReference type="Proteomes" id="UP000482800"/>
    </source>
</evidence>
<reference evidence="6 7" key="1">
    <citation type="submission" date="2020-03" db="EMBL/GenBank/DDBJ databases">
        <title>Whole genome shotgun sequence of Phytohabitans houttuyneae NBRC 108639.</title>
        <authorList>
            <person name="Komaki H."/>
            <person name="Tamura T."/>
        </authorList>
    </citation>
    <scope>NUCLEOTIDE SEQUENCE [LARGE SCALE GENOMIC DNA]</scope>
    <source>
        <strain evidence="6 7">NBRC 108639</strain>
    </source>
</reference>
<dbReference type="RefSeq" id="WP_218578764.1">
    <property type="nucleotide sequence ID" value="NZ_BLPF01000001.1"/>
</dbReference>
<protein>
    <recommendedName>
        <fullName evidence="5">Signal transduction histidine kinase subgroup 3 dimerisation and phosphoacceptor domain-containing protein</fullName>
    </recommendedName>
</protein>
<dbReference type="PANTHER" id="PTHR24421:SF63">
    <property type="entry name" value="SENSOR HISTIDINE KINASE DESK"/>
    <property type="match status" value="1"/>
</dbReference>
<keyword evidence="4" id="KW-0472">Membrane</keyword>
<evidence type="ECO:0000313" key="6">
    <source>
        <dbReference type="EMBL" id="GFJ76879.1"/>
    </source>
</evidence>
<dbReference type="AlphaFoldDB" id="A0A6V8K3Y7"/>
<keyword evidence="4" id="KW-0812">Transmembrane</keyword>
<organism evidence="6 7">
    <name type="scientific">Phytohabitans houttuyneae</name>
    <dbReference type="NCBI Taxonomy" id="1076126"/>
    <lineage>
        <taxon>Bacteria</taxon>
        <taxon>Bacillati</taxon>
        <taxon>Actinomycetota</taxon>
        <taxon>Actinomycetes</taxon>
        <taxon>Micromonosporales</taxon>
        <taxon>Micromonosporaceae</taxon>
    </lineage>
</organism>
<keyword evidence="4" id="KW-1133">Transmembrane helix</keyword>
<dbReference type="InterPro" id="IPR011712">
    <property type="entry name" value="Sig_transdc_His_kin_sub3_dim/P"/>
</dbReference>
<dbReference type="Gene3D" id="3.30.565.10">
    <property type="entry name" value="Histidine kinase-like ATPase, C-terminal domain"/>
    <property type="match status" value="1"/>
</dbReference>
<dbReference type="Proteomes" id="UP000482800">
    <property type="component" value="Unassembled WGS sequence"/>
</dbReference>
<proteinExistence type="predicted"/>
<evidence type="ECO:0000259" key="5">
    <source>
        <dbReference type="Pfam" id="PF07730"/>
    </source>
</evidence>
<dbReference type="Gene3D" id="1.20.5.1930">
    <property type="match status" value="1"/>
</dbReference>
<dbReference type="GO" id="GO:0000155">
    <property type="term" value="F:phosphorelay sensor kinase activity"/>
    <property type="evidence" value="ECO:0007669"/>
    <property type="project" value="InterPro"/>
</dbReference>
<dbReference type="GO" id="GO:0046983">
    <property type="term" value="F:protein dimerization activity"/>
    <property type="evidence" value="ECO:0007669"/>
    <property type="project" value="InterPro"/>
</dbReference>
<sequence>MLGAVELGSGEYGRWALAPSVVVAIAATFLPVRGQWWLLGAASAAAAVPGPVVARAAGDGGELYAALFPAGLVLFAGWTVLGPLWAWDVASRLHAARRLSAELAVKDERLRFAGDLHDIQGHHLQVIALKSELAARLAEANPARAAGEMREVRRLAADALRETRELVQGLRRTTLEDEIANATRVLAAADIDARMDVAPAPAGLSTAGRHLLGLVVREATTNVLRHSRAARADVAYRVDGGRARLLVSNDGAAPPADRAGTGLSTLAERLEAAGGDLTWRHDGDRFEVAATLPVALP</sequence>
<dbReference type="CDD" id="cd16917">
    <property type="entry name" value="HATPase_UhpB-NarQ-NarX-like"/>
    <property type="match status" value="1"/>
</dbReference>
<feature type="transmembrane region" description="Helical" evidence="4">
    <location>
        <begin position="63"/>
        <end position="87"/>
    </location>
</feature>
<dbReference type="InterPro" id="IPR050482">
    <property type="entry name" value="Sensor_HK_TwoCompSys"/>
</dbReference>
<feature type="transmembrane region" description="Helical" evidence="4">
    <location>
        <begin position="12"/>
        <end position="30"/>
    </location>
</feature>
<dbReference type="EMBL" id="BLPF01000001">
    <property type="protein sequence ID" value="GFJ76879.1"/>
    <property type="molecule type" value="Genomic_DNA"/>
</dbReference>
<dbReference type="SUPFAM" id="SSF55874">
    <property type="entry name" value="ATPase domain of HSP90 chaperone/DNA topoisomerase II/histidine kinase"/>
    <property type="match status" value="1"/>
</dbReference>
<keyword evidence="3" id="KW-0902">Two-component regulatory system</keyword>
<keyword evidence="7" id="KW-1185">Reference proteome</keyword>
<name>A0A6V8K3Y7_9ACTN</name>
<feature type="transmembrane region" description="Helical" evidence="4">
    <location>
        <begin position="37"/>
        <end position="57"/>
    </location>
</feature>
<evidence type="ECO:0000256" key="3">
    <source>
        <dbReference type="ARBA" id="ARBA00023012"/>
    </source>
</evidence>
<keyword evidence="1" id="KW-0808">Transferase</keyword>
<keyword evidence="2" id="KW-0418">Kinase</keyword>
<dbReference type="Pfam" id="PF07730">
    <property type="entry name" value="HisKA_3"/>
    <property type="match status" value="1"/>
</dbReference>
<feature type="domain" description="Signal transduction histidine kinase subgroup 3 dimerisation and phosphoacceptor" evidence="5">
    <location>
        <begin position="108"/>
        <end position="174"/>
    </location>
</feature>
<comment type="caution">
    <text evidence="6">The sequence shown here is derived from an EMBL/GenBank/DDBJ whole genome shotgun (WGS) entry which is preliminary data.</text>
</comment>
<reference evidence="6 7" key="2">
    <citation type="submission" date="2020-03" db="EMBL/GenBank/DDBJ databases">
        <authorList>
            <person name="Ichikawa N."/>
            <person name="Kimura A."/>
            <person name="Kitahashi Y."/>
            <person name="Uohara A."/>
        </authorList>
    </citation>
    <scope>NUCLEOTIDE SEQUENCE [LARGE SCALE GENOMIC DNA]</scope>
    <source>
        <strain evidence="6 7">NBRC 108639</strain>
    </source>
</reference>
<evidence type="ECO:0000256" key="2">
    <source>
        <dbReference type="ARBA" id="ARBA00022777"/>
    </source>
</evidence>
<evidence type="ECO:0000256" key="4">
    <source>
        <dbReference type="SAM" id="Phobius"/>
    </source>
</evidence>
<accession>A0A6V8K3Y7</accession>